<dbReference type="AlphaFoldDB" id="A0A0L8N3E6"/>
<gene>
    <name evidence="1" type="ORF">ADK75_05380</name>
</gene>
<sequence>MLIRELKLRQSMGRTGSCYNNAAAESFRIAESGDRDQRRGVHEAARADVFRFIEVDYNRTRLRKHPVYGYLTPLETRALTTHNLTPAA</sequence>
<comment type="caution">
    <text evidence="1">The sequence shown here is derived from an EMBL/GenBank/DDBJ whole genome shotgun (WGS) entry which is preliminary data.</text>
</comment>
<dbReference type="EMBL" id="LGUV01000020">
    <property type="protein sequence ID" value="KOG57123.1"/>
    <property type="molecule type" value="Genomic_DNA"/>
</dbReference>
<dbReference type="Proteomes" id="UP000037084">
    <property type="component" value="Unassembled WGS sequence"/>
</dbReference>
<dbReference type="PATRIC" id="fig|1961.12.peg.1170"/>
<protein>
    <recommendedName>
        <fullName evidence="3">Integrase catalytic domain-containing protein</fullName>
    </recommendedName>
</protein>
<reference evidence="2" key="1">
    <citation type="submission" date="2015-07" db="EMBL/GenBank/DDBJ databases">
        <authorList>
            <consortium name="Consortium for Microbial Forensics and Genomics (microFORGE)"/>
            <person name="Knight B.M."/>
            <person name="Roberts D.P."/>
            <person name="Lin D."/>
            <person name="Hari K."/>
            <person name="Fletcher J."/>
            <person name="Melcher U."/>
            <person name="Blagden T."/>
            <person name="Winegar R.A."/>
        </authorList>
    </citation>
    <scope>NUCLEOTIDE SEQUENCE [LARGE SCALE GENOMIC DNA]</scope>
    <source>
        <strain evidence="2">NRRL B-1447</strain>
    </source>
</reference>
<evidence type="ECO:0000313" key="2">
    <source>
        <dbReference type="Proteomes" id="UP000037084"/>
    </source>
</evidence>
<accession>A0A0L8N3E6</accession>
<evidence type="ECO:0000313" key="1">
    <source>
        <dbReference type="EMBL" id="KOG57123.1"/>
    </source>
</evidence>
<evidence type="ECO:0008006" key="3">
    <source>
        <dbReference type="Google" id="ProtNLM"/>
    </source>
</evidence>
<organism evidence="1 2">
    <name type="scientific">Streptomyces virginiae</name>
    <name type="common">Streptomyces cinnamonensis</name>
    <dbReference type="NCBI Taxonomy" id="1961"/>
    <lineage>
        <taxon>Bacteria</taxon>
        <taxon>Bacillati</taxon>
        <taxon>Actinomycetota</taxon>
        <taxon>Actinomycetes</taxon>
        <taxon>Kitasatosporales</taxon>
        <taxon>Streptomycetaceae</taxon>
        <taxon>Streptomyces</taxon>
    </lineage>
</organism>
<name>A0A0L8N3E6_STRVG</name>
<proteinExistence type="predicted"/>